<evidence type="ECO:0000313" key="2">
    <source>
        <dbReference type="Proteomes" id="UP000821853"/>
    </source>
</evidence>
<organism evidence="1 2">
    <name type="scientific">Haemaphysalis longicornis</name>
    <name type="common">Bush tick</name>
    <dbReference type="NCBI Taxonomy" id="44386"/>
    <lineage>
        <taxon>Eukaryota</taxon>
        <taxon>Metazoa</taxon>
        <taxon>Ecdysozoa</taxon>
        <taxon>Arthropoda</taxon>
        <taxon>Chelicerata</taxon>
        <taxon>Arachnida</taxon>
        <taxon>Acari</taxon>
        <taxon>Parasitiformes</taxon>
        <taxon>Ixodida</taxon>
        <taxon>Ixodoidea</taxon>
        <taxon>Ixodidae</taxon>
        <taxon>Haemaphysalinae</taxon>
        <taxon>Haemaphysalis</taxon>
    </lineage>
</organism>
<dbReference type="EMBL" id="JABSTR010000001">
    <property type="protein sequence ID" value="KAH9361159.1"/>
    <property type="molecule type" value="Genomic_DNA"/>
</dbReference>
<dbReference type="AlphaFoldDB" id="A0A9J6FEL5"/>
<name>A0A9J6FEL5_HAELO</name>
<protein>
    <submittedName>
        <fullName evidence="1">Uncharacterized protein</fullName>
    </submittedName>
</protein>
<keyword evidence="2" id="KW-1185">Reference proteome</keyword>
<gene>
    <name evidence="1" type="ORF">HPB48_003021</name>
</gene>
<accession>A0A9J6FEL5</accession>
<evidence type="ECO:0000313" key="1">
    <source>
        <dbReference type="EMBL" id="KAH9361159.1"/>
    </source>
</evidence>
<dbReference type="Gene3D" id="3.15.10.50">
    <property type="match status" value="1"/>
</dbReference>
<proteinExistence type="predicted"/>
<dbReference type="Proteomes" id="UP000821853">
    <property type="component" value="Chromosome 1"/>
</dbReference>
<dbReference type="VEuPathDB" id="VectorBase:HLOH_053221"/>
<comment type="caution">
    <text evidence="1">The sequence shown here is derived from an EMBL/GenBank/DDBJ whole genome shotgun (WGS) entry which is preliminary data.</text>
</comment>
<dbReference type="InterPro" id="IPR038602">
    <property type="entry name" value="Mite_allergen_7_sf"/>
</dbReference>
<dbReference type="OrthoDB" id="6514376at2759"/>
<sequence>MTVPFFVFAFLNTEDATGQFTANGNEIIDGLLKQAKESDFIQREINPVTFRHVDLGNGKGYVENVTIYGLDSLSREGDVLITLFGLQSATITGKLRAENLRMSCRYVYWPTRLFKLRGSLAATLDHITVEIGLLLDTEQKRANLTTFKVMNRAKKLLALAARIAYKEG</sequence>
<reference evidence="1 2" key="1">
    <citation type="journal article" date="2020" name="Cell">
        <title>Large-Scale Comparative Analyses of Tick Genomes Elucidate Their Genetic Diversity and Vector Capacities.</title>
        <authorList>
            <consortium name="Tick Genome and Microbiome Consortium (TIGMIC)"/>
            <person name="Jia N."/>
            <person name="Wang J."/>
            <person name="Shi W."/>
            <person name="Du L."/>
            <person name="Sun Y."/>
            <person name="Zhan W."/>
            <person name="Jiang J.F."/>
            <person name="Wang Q."/>
            <person name="Zhang B."/>
            <person name="Ji P."/>
            <person name="Bell-Sakyi L."/>
            <person name="Cui X.M."/>
            <person name="Yuan T.T."/>
            <person name="Jiang B.G."/>
            <person name="Yang W.F."/>
            <person name="Lam T.T."/>
            <person name="Chang Q.C."/>
            <person name="Ding S.J."/>
            <person name="Wang X.J."/>
            <person name="Zhu J.G."/>
            <person name="Ruan X.D."/>
            <person name="Zhao L."/>
            <person name="Wei J.T."/>
            <person name="Ye R.Z."/>
            <person name="Que T.C."/>
            <person name="Du C.H."/>
            <person name="Zhou Y.H."/>
            <person name="Cheng J.X."/>
            <person name="Dai P.F."/>
            <person name="Guo W.B."/>
            <person name="Han X.H."/>
            <person name="Huang E.J."/>
            <person name="Li L.F."/>
            <person name="Wei W."/>
            <person name="Gao Y.C."/>
            <person name="Liu J.Z."/>
            <person name="Shao H.Z."/>
            <person name="Wang X."/>
            <person name="Wang C.C."/>
            <person name="Yang T.C."/>
            <person name="Huo Q.B."/>
            <person name="Li W."/>
            <person name="Chen H.Y."/>
            <person name="Chen S.E."/>
            <person name="Zhou L.G."/>
            <person name="Ni X.B."/>
            <person name="Tian J.H."/>
            <person name="Sheng Y."/>
            <person name="Liu T."/>
            <person name="Pan Y.S."/>
            <person name="Xia L.Y."/>
            <person name="Li J."/>
            <person name="Zhao F."/>
            <person name="Cao W.C."/>
        </authorList>
    </citation>
    <scope>NUCLEOTIDE SEQUENCE [LARGE SCALE GENOMIC DNA]</scope>
    <source>
        <strain evidence="1">HaeL-2018</strain>
    </source>
</reference>